<gene>
    <name evidence="3" type="ORF">PHYBLDRAFT_184438</name>
</gene>
<evidence type="ECO:0000256" key="1">
    <source>
        <dbReference type="SAM" id="MobiDB-lite"/>
    </source>
</evidence>
<feature type="compositionally biased region" description="Basic and acidic residues" evidence="1">
    <location>
        <begin position="329"/>
        <end position="342"/>
    </location>
</feature>
<sequence length="480" mass="54678">MPTSKYILICILLAIAVPECYAPPVATNNPEQISNSAAYDILILLGYLTHLMTIRPVPRCEGEYSTFWRVPYFIYPTIGLGSALKAIVFGFYGDTILGIDKANKYIKKIDKKKRPLDKSLDERFLEFLASFRDKINIEAEKDYNYTHKPGDNLFYLAAILHLMKPRQARRVKHCILNSNIYLGLEATPKQINQYRQLILSEDMVVTGKGAGCTYQTDISPFYFCYLTEEMINQIPVARYLDNTSYTEICITIGQLVYTTISLCVLHKQLAAFSIPYDKDINIVIYEIGDLPSESDILNPDLYDKEDIIGIQTRIGNIRNRMPNSYYMSSHEDTSSNREEDTPPKNNGPPQENSKPPSILYEGSFLEKIIQKEKIIDNNEYKTYIEYHTYSYIISGCGGLTLSLLVGIWADYSAHSVTQWLVLTWILNQVLWMFLTGLKSTIPSYRKTKRSIILSCLIYTIGFIGAGCVFTAAVNGYVLYK</sequence>
<name>A0A167R3C6_PHYB8</name>
<keyword evidence="2" id="KW-0472">Membrane</keyword>
<dbReference type="VEuPathDB" id="FungiDB:PHYBLDRAFT_184438"/>
<dbReference type="GeneID" id="28999840"/>
<reference evidence="4" key="1">
    <citation type="submission" date="2015-06" db="EMBL/GenBank/DDBJ databases">
        <title>Expansion of signal transduction pathways in fungi by whole-genome duplication.</title>
        <authorList>
            <consortium name="DOE Joint Genome Institute"/>
            <person name="Corrochano L.M."/>
            <person name="Kuo A."/>
            <person name="Marcet-Houben M."/>
            <person name="Polaino S."/>
            <person name="Salamov A."/>
            <person name="Villalobos J.M."/>
            <person name="Alvarez M.I."/>
            <person name="Avalos J."/>
            <person name="Benito E.P."/>
            <person name="Benoit I."/>
            <person name="Burger G."/>
            <person name="Camino L.P."/>
            <person name="Canovas D."/>
            <person name="Cerda-Olmedo E."/>
            <person name="Cheng J.-F."/>
            <person name="Dominguez A."/>
            <person name="Elias M."/>
            <person name="Eslava A.P."/>
            <person name="Glaser F."/>
            <person name="Grimwood J."/>
            <person name="Gutierrez G."/>
            <person name="Heitman J."/>
            <person name="Henrissat B."/>
            <person name="Iturriaga E.A."/>
            <person name="Lang B.F."/>
            <person name="Lavin J.L."/>
            <person name="Lee S."/>
            <person name="Li W."/>
            <person name="Lindquist E."/>
            <person name="Lopez-Garcia S."/>
            <person name="Luque E.M."/>
            <person name="Marcos A.T."/>
            <person name="Martin J."/>
            <person name="McCluskey K."/>
            <person name="Medina H.R."/>
            <person name="Miralles-Duran A."/>
            <person name="Miyazaki A."/>
            <person name="Munoz-Torres E."/>
            <person name="Oguiza J.A."/>
            <person name="Ohm R."/>
            <person name="Olmedo M."/>
            <person name="Orejas M."/>
            <person name="Ortiz-Castellanos L."/>
            <person name="Pisabarro A.G."/>
            <person name="Rodriguez-Romero J."/>
            <person name="Ruiz-Herrera J."/>
            <person name="Ruiz-Vazquez R."/>
            <person name="Sanz C."/>
            <person name="Schackwitz W."/>
            <person name="Schmutz J."/>
            <person name="Shahriari M."/>
            <person name="Shelest E."/>
            <person name="Silva-Franco F."/>
            <person name="Soanes D."/>
            <person name="Syed K."/>
            <person name="Tagua V.G."/>
            <person name="Talbot N.J."/>
            <person name="Thon M."/>
            <person name="De vries R.P."/>
            <person name="Wiebenga A."/>
            <person name="Yadav J.S."/>
            <person name="Braun E.L."/>
            <person name="Baker S."/>
            <person name="Garre V."/>
            <person name="Horwitz B."/>
            <person name="Torres-Martinez S."/>
            <person name="Idnurm A."/>
            <person name="Herrera-Estrella A."/>
            <person name="Gabaldon T."/>
            <person name="Grigoriev I.V."/>
        </authorList>
    </citation>
    <scope>NUCLEOTIDE SEQUENCE [LARGE SCALE GENOMIC DNA]</scope>
    <source>
        <strain evidence="4">NRRL 1555(-)</strain>
    </source>
</reference>
<keyword evidence="2" id="KW-1133">Transmembrane helix</keyword>
<feature type="transmembrane region" description="Helical" evidence="2">
    <location>
        <begin position="74"/>
        <end position="99"/>
    </location>
</feature>
<organism evidence="3 4">
    <name type="scientific">Phycomyces blakesleeanus (strain ATCC 8743b / DSM 1359 / FGSC 10004 / NBRC 33097 / NRRL 1555)</name>
    <dbReference type="NCBI Taxonomy" id="763407"/>
    <lineage>
        <taxon>Eukaryota</taxon>
        <taxon>Fungi</taxon>
        <taxon>Fungi incertae sedis</taxon>
        <taxon>Mucoromycota</taxon>
        <taxon>Mucoromycotina</taxon>
        <taxon>Mucoromycetes</taxon>
        <taxon>Mucorales</taxon>
        <taxon>Phycomycetaceae</taxon>
        <taxon>Phycomyces</taxon>
    </lineage>
</organism>
<keyword evidence="4" id="KW-1185">Reference proteome</keyword>
<evidence type="ECO:0000256" key="2">
    <source>
        <dbReference type="SAM" id="Phobius"/>
    </source>
</evidence>
<feature type="transmembrane region" description="Helical" evidence="2">
    <location>
        <begin position="6"/>
        <end position="25"/>
    </location>
</feature>
<feature type="compositionally biased region" description="Polar residues" evidence="1">
    <location>
        <begin position="343"/>
        <end position="355"/>
    </location>
</feature>
<keyword evidence="2" id="KW-0812">Transmembrane</keyword>
<feature type="transmembrane region" description="Helical" evidence="2">
    <location>
        <begin position="455"/>
        <end position="479"/>
    </location>
</feature>
<feature type="transmembrane region" description="Helical" evidence="2">
    <location>
        <begin position="389"/>
        <end position="409"/>
    </location>
</feature>
<dbReference type="AlphaFoldDB" id="A0A167R3C6"/>
<feature type="region of interest" description="Disordered" evidence="1">
    <location>
        <begin position="325"/>
        <end position="356"/>
    </location>
</feature>
<evidence type="ECO:0000313" key="4">
    <source>
        <dbReference type="Proteomes" id="UP000077315"/>
    </source>
</evidence>
<proteinExistence type="predicted"/>
<dbReference type="InParanoid" id="A0A167R3C6"/>
<protein>
    <submittedName>
        <fullName evidence="3">Uncharacterized protein</fullName>
    </submittedName>
</protein>
<evidence type="ECO:0000313" key="3">
    <source>
        <dbReference type="EMBL" id="OAD80754.1"/>
    </source>
</evidence>
<accession>A0A167R3C6</accession>
<dbReference type="EMBL" id="KV440971">
    <property type="protein sequence ID" value="OAD80754.1"/>
    <property type="molecule type" value="Genomic_DNA"/>
</dbReference>
<dbReference type="RefSeq" id="XP_018298794.1">
    <property type="nucleotide sequence ID" value="XM_018438934.1"/>
</dbReference>
<dbReference type="Proteomes" id="UP000077315">
    <property type="component" value="Unassembled WGS sequence"/>
</dbReference>
<feature type="transmembrane region" description="Helical" evidence="2">
    <location>
        <begin position="415"/>
        <end position="434"/>
    </location>
</feature>